<keyword evidence="3 5" id="KW-1133">Transmembrane helix</keyword>
<dbReference type="PANTHER" id="PTHR43229:SF2">
    <property type="entry name" value="NODULATION PROTEIN J"/>
    <property type="match status" value="1"/>
</dbReference>
<dbReference type="NCBIfam" id="TIGR01247">
    <property type="entry name" value="drrB"/>
    <property type="match status" value="1"/>
</dbReference>
<dbReference type="InterPro" id="IPR047817">
    <property type="entry name" value="ABC2_TM_bact-type"/>
</dbReference>
<organism evidence="7 8">
    <name type="scientific">Pyrodictium delaneyi</name>
    <dbReference type="NCBI Taxonomy" id="1273541"/>
    <lineage>
        <taxon>Archaea</taxon>
        <taxon>Thermoproteota</taxon>
        <taxon>Thermoprotei</taxon>
        <taxon>Desulfurococcales</taxon>
        <taxon>Pyrodictiaceae</taxon>
        <taxon>Pyrodictium</taxon>
    </lineage>
</organism>
<evidence type="ECO:0000256" key="4">
    <source>
        <dbReference type="ARBA" id="ARBA00023136"/>
    </source>
</evidence>
<proteinExistence type="predicted"/>
<evidence type="ECO:0000313" key="7">
    <source>
        <dbReference type="EMBL" id="ALL00272.1"/>
    </source>
</evidence>
<feature type="transmembrane region" description="Helical" evidence="5">
    <location>
        <begin position="245"/>
        <end position="265"/>
    </location>
</feature>
<evidence type="ECO:0000256" key="5">
    <source>
        <dbReference type="SAM" id="Phobius"/>
    </source>
</evidence>
<evidence type="ECO:0000256" key="3">
    <source>
        <dbReference type="ARBA" id="ARBA00022989"/>
    </source>
</evidence>
<evidence type="ECO:0000259" key="6">
    <source>
        <dbReference type="PROSITE" id="PS51012"/>
    </source>
</evidence>
<feature type="transmembrane region" description="Helical" evidence="5">
    <location>
        <begin position="188"/>
        <end position="208"/>
    </location>
</feature>
<dbReference type="PIRSF" id="PIRSF006648">
    <property type="entry name" value="DrrB"/>
    <property type="match status" value="1"/>
</dbReference>
<dbReference type="KEGG" id="pdl:Pyrde_0222"/>
<dbReference type="OrthoDB" id="147058at2157"/>
<gene>
    <name evidence="7" type="ORF">Pyrde_0222</name>
</gene>
<dbReference type="InterPro" id="IPR000412">
    <property type="entry name" value="ABC_2_transport"/>
</dbReference>
<evidence type="ECO:0000256" key="1">
    <source>
        <dbReference type="ARBA" id="ARBA00004141"/>
    </source>
</evidence>
<sequence length="273" mass="29261">MAMSVEEKAMERGSPSWLQAFTAMAYRQLLRFRGARSRVANAVIFPLMWLVFFGYGWSVAFNQLGPMATRMFGGLSYLEYLAPGIIVMTVFTGGFGSGLGVIWDREFGYLKEILVSPAPRSAVLLGRITGDTLATMIQGTLMALLVSLAADYTSPRGILAGLAAALVAAYASASIGTLIALSMKSPEGFHMVVNLVMMPMLFLSGAFYPLDPLPGWVKAIAYVNPLTYAVDLTRGLMYGVHTLPLALDALGLAVVTGVFTLAAVAKFSKTYIA</sequence>
<dbReference type="EMBL" id="CP013011">
    <property type="protein sequence ID" value="ALL00272.1"/>
    <property type="molecule type" value="Genomic_DNA"/>
</dbReference>
<dbReference type="PANTHER" id="PTHR43229">
    <property type="entry name" value="NODULATION PROTEIN J"/>
    <property type="match status" value="1"/>
</dbReference>
<dbReference type="AlphaFoldDB" id="A0A0P0N2M2"/>
<dbReference type="InterPro" id="IPR005942">
    <property type="entry name" value="Daunbcin-R_ABC-transpt"/>
</dbReference>
<name>A0A0P0N2M2_9CREN</name>
<feature type="domain" description="ABC transmembrane type-2" evidence="6">
    <location>
        <begin position="37"/>
        <end position="270"/>
    </location>
</feature>
<feature type="transmembrane region" description="Helical" evidence="5">
    <location>
        <begin position="80"/>
        <end position="103"/>
    </location>
</feature>
<protein>
    <submittedName>
        <fullName evidence="7">Putative daunorubicin resistance ABC transporter inner membrane subunit B</fullName>
    </submittedName>
</protein>
<reference evidence="7 8" key="1">
    <citation type="submission" date="2015-10" db="EMBL/GenBank/DDBJ databases">
        <title>Complete genome sequence of hyperthermophilic archaeon Pyrodictium delaneyi Su06.</title>
        <authorList>
            <person name="Jung J.-H."/>
            <person name="Lin J."/>
            <person name="Holden J.F."/>
            <person name="Park C.-S."/>
        </authorList>
    </citation>
    <scope>NUCLEOTIDE SEQUENCE [LARGE SCALE GENOMIC DNA]</scope>
    <source>
        <strain evidence="7 8">Su06</strain>
    </source>
</reference>
<evidence type="ECO:0000256" key="2">
    <source>
        <dbReference type="ARBA" id="ARBA00022692"/>
    </source>
</evidence>
<dbReference type="InterPro" id="IPR051784">
    <property type="entry name" value="Nod_factor_ABC_transporter"/>
</dbReference>
<comment type="subcellular location">
    <subcellularLocation>
        <location evidence="1">Membrane</location>
        <topology evidence="1">Multi-pass membrane protein</topology>
    </subcellularLocation>
</comment>
<feature type="transmembrane region" description="Helical" evidence="5">
    <location>
        <begin position="158"/>
        <end position="181"/>
    </location>
</feature>
<dbReference type="PRINTS" id="PR00164">
    <property type="entry name" value="ABC2TRNSPORT"/>
</dbReference>
<dbReference type="GeneID" id="26098549"/>
<keyword evidence="2 5" id="KW-0812">Transmembrane</keyword>
<dbReference type="InterPro" id="IPR013525">
    <property type="entry name" value="ABC2_TM"/>
</dbReference>
<dbReference type="RefSeq" id="WP_197272697.1">
    <property type="nucleotide sequence ID" value="NZ_CP013011.1"/>
</dbReference>
<feature type="transmembrane region" description="Helical" evidence="5">
    <location>
        <begin position="39"/>
        <end position="60"/>
    </location>
</feature>
<evidence type="ECO:0000313" key="8">
    <source>
        <dbReference type="Proteomes" id="UP000058613"/>
    </source>
</evidence>
<accession>A0A0P0N2M2</accession>
<dbReference type="GO" id="GO:0043190">
    <property type="term" value="C:ATP-binding cassette (ABC) transporter complex"/>
    <property type="evidence" value="ECO:0007669"/>
    <property type="project" value="InterPro"/>
</dbReference>
<keyword evidence="4 5" id="KW-0472">Membrane</keyword>
<dbReference type="STRING" id="1273541.Pyrde_0222"/>
<dbReference type="PROSITE" id="PS51012">
    <property type="entry name" value="ABC_TM2"/>
    <property type="match status" value="1"/>
</dbReference>
<dbReference type="Proteomes" id="UP000058613">
    <property type="component" value="Chromosome"/>
</dbReference>
<dbReference type="Pfam" id="PF01061">
    <property type="entry name" value="ABC2_membrane"/>
    <property type="match status" value="1"/>
</dbReference>
<dbReference type="GO" id="GO:0140359">
    <property type="term" value="F:ABC-type transporter activity"/>
    <property type="evidence" value="ECO:0007669"/>
    <property type="project" value="InterPro"/>
</dbReference>
<feature type="transmembrane region" description="Helical" evidence="5">
    <location>
        <begin position="124"/>
        <end position="146"/>
    </location>
</feature>